<sequence>MFSIKTYFALFVGYFSIVSLVQAADFDFTPTLQKAHQEVFKLRLEGAKKLAASEKSTNPFRAYVEHYAETIHLLNTDTEDAYNAFLTHEDERLDAIEDLDEQSPYHRFLRAEIKLLSAVVRIRFGNEVKAAWNVIQAAKLLEENQKLYPQFLPTYKSLGCLHIVIGSVPDNHRWVLKLLGLKGNIAQGVAELRRATKDKEWGNEALLTSFFIQEFVLKFDERENTELLNTIENQSDNLSFYWLATAISLKSTRNEQALKLLKKAPSDPSYPALSIFTLYRADAHLLKGDYVEASRLYALYIRQFKGKSYLKEAYYKLALCQWLTGDSTKAQQSLSRIPSVGVAYAESDKAAEKFYESYSKTHQLPNKTLLKIKHASDGGYYEKAAELLTQLTEKDLETPKERAEYYFRAGKVFQRTHQSDQALASFEKAIQLSAKESWYFAPSASLQIGYYYQEKGQRQQAKAYFEKAISYKKHEYKNSVDSKARAALTEMGFDS</sequence>
<dbReference type="RefSeq" id="WP_183976495.1">
    <property type="nucleotide sequence ID" value="NZ_JACIBY010000008.1"/>
</dbReference>
<dbReference type="Proteomes" id="UP000541352">
    <property type="component" value="Unassembled WGS sequence"/>
</dbReference>
<reference evidence="3 4" key="1">
    <citation type="submission" date="2020-08" db="EMBL/GenBank/DDBJ databases">
        <title>Genomic Encyclopedia of Type Strains, Phase IV (KMG-IV): sequencing the most valuable type-strain genomes for metagenomic binning, comparative biology and taxonomic classification.</title>
        <authorList>
            <person name="Goeker M."/>
        </authorList>
    </citation>
    <scope>NUCLEOTIDE SEQUENCE [LARGE SCALE GENOMIC DNA]</scope>
    <source>
        <strain evidence="3 4">DSM 17976</strain>
    </source>
</reference>
<feature type="repeat" description="TPR" evidence="1">
    <location>
        <begin position="403"/>
        <end position="436"/>
    </location>
</feature>
<evidence type="ECO:0000313" key="3">
    <source>
        <dbReference type="EMBL" id="MBB3839875.1"/>
    </source>
</evidence>
<dbReference type="EMBL" id="JACIBY010000008">
    <property type="protein sequence ID" value="MBB3839875.1"/>
    <property type="molecule type" value="Genomic_DNA"/>
</dbReference>
<dbReference type="Pfam" id="PF13181">
    <property type="entry name" value="TPR_8"/>
    <property type="match status" value="2"/>
</dbReference>
<evidence type="ECO:0000313" key="4">
    <source>
        <dbReference type="Proteomes" id="UP000541352"/>
    </source>
</evidence>
<protein>
    <submittedName>
        <fullName evidence="3">Tetratricopeptide (TPR) repeat protein</fullName>
    </submittedName>
</protein>
<dbReference type="SUPFAM" id="SSF48452">
    <property type="entry name" value="TPR-like"/>
    <property type="match status" value="2"/>
</dbReference>
<keyword evidence="2" id="KW-0732">Signal</keyword>
<dbReference type="InterPro" id="IPR019412">
    <property type="entry name" value="IML2/TPR_39"/>
</dbReference>
<dbReference type="AlphaFoldDB" id="A0A7W5ZNC6"/>
<feature type="signal peptide" evidence="2">
    <location>
        <begin position="1"/>
        <end position="23"/>
    </location>
</feature>
<dbReference type="PROSITE" id="PS50005">
    <property type="entry name" value="TPR"/>
    <property type="match status" value="2"/>
</dbReference>
<organism evidence="3 4">
    <name type="scientific">Runella defluvii</name>
    <dbReference type="NCBI Taxonomy" id="370973"/>
    <lineage>
        <taxon>Bacteria</taxon>
        <taxon>Pseudomonadati</taxon>
        <taxon>Bacteroidota</taxon>
        <taxon>Cytophagia</taxon>
        <taxon>Cytophagales</taxon>
        <taxon>Spirosomataceae</taxon>
        <taxon>Runella</taxon>
    </lineage>
</organism>
<dbReference type="InterPro" id="IPR011990">
    <property type="entry name" value="TPR-like_helical_dom_sf"/>
</dbReference>
<dbReference type="Pfam" id="PF13174">
    <property type="entry name" value="TPR_6"/>
    <property type="match status" value="1"/>
</dbReference>
<evidence type="ECO:0000256" key="1">
    <source>
        <dbReference type="PROSITE-ProRule" id="PRU00339"/>
    </source>
</evidence>
<accession>A0A7W5ZNC6</accession>
<name>A0A7W5ZNC6_9BACT</name>
<dbReference type="InterPro" id="IPR019734">
    <property type="entry name" value="TPR_rpt"/>
</dbReference>
<dbReference type="PANTHER" id="PTHR31859">
    <property type="entry name" value="TETRATRICOPEPTIDE REPEAT PROTEIN 39 FAMILY MEMBER"/>
    <property type="match status" value="1"/>
</dbReference>
<keyword evidence="4" id="KW-1185">Reference proteome</keyword>
<dbReference type="Gene3D" id="1.25.40.10">
    <property type="entry name" value="Tetratricopeptide repeat domain"/>
    <property type="match status" value="2"/>
</dbReference>
<comment type="caution">
    <text evidence="3">The sequence shown here is derived from an EMBL/GenBank/DDBJ whole genome shotgun (WGS) entry which is preliminary data.</text>
</comment>
<feature type="chain" id="PRO_5030508031" evidence="2">
    <location>
        <begin position="24"/>
        <end position="495"/>
    </location>
</feature>
<proteinExistence type="predicted"/>
<evidence type="ECO:0000256" key="2">
    <source>
        <dbReference type="SAM" id="SignalP"/>
    </source>
</evidence>
<feature type="repeat" description="TPR" evidence="1">
    <location>
        <begin position="442"/>
        <end position="475"/>
    </location>
</feature>
<dbReference type="SMART" id="SM00028">
    <property type="entry name" value="TPR"/>
    <property type="match status" value="2"/>
</dbReference>
<dbReference type="PANTHER" id="PTHR31859:SF1">
    <property type="entry name" value="TETRATRICOPEPTIDE REPEAT PROTEIN 39C"/>
    <property type="match status" value="1"/>
</dbReference>
<keyword evidence="1" id="KW-0802">TPR repeat</keyword>
<gene>
    <name evidence="3" type="ORF">FHS57_003886</name>
</gene>